<keyword evidence="2" id="KW-0677">Repeat</keyword>
<feature type="domain" description="RRM" evidence="6">
    <location>
        <begin position="178"/>
        <end position="274"/>
    </location>
</feature>
<sequence length="662" mass="76533">MDYSGRIQLIFLGIHLTQISPKSLKKLALVRLSSKVTKAFETYRYPIIRGKCSRILEYSLKLTKAPCKDMPYDLQDSYLFVKGFQSLNWTHQNLYDNFKVFGDIVSCKVSIDKDHNCKGYGYIQMKDQNAAKQAIVQVTFQQKLKTMQMNGKEIEESALHVSKYDITKKSQLKSQGFNNLYIKNFPTPDFDDQDLIVRHVSQTSIQTLFSKYGKIANAQVMKDQFNKSKGFGFVSFQNSTDAVKALQENSINGLYVCEAKTKEQRQQELQRQTLGFKKSMMYLNLYVKGFNNLETTEDDLRQYFSAFGELRNLKINPNGYAYVCYKDREHARRAKEQAPQIPLNGQRLTVLFFEPKELRSLQIEEQMDMKQYNQKKYLDKLNTPISELQRTNEVTGVFDLISNLGRILDFSQKHPVQNQNFYNQGQRMVKPWSRQNGNQQQQNPQQRVVNAPQMQNFHRKPLGQLNNSQANERVATNPDKIKPAMNYYPQQLPMHIPMPLPMPIPLPPSQLMMNMNPVTSYPLQGLSFPMSSSNQTQPQLQMPEQSQNDVLESYNNMMFEMFKSEEFKSADTKKRKELIGNNIYETVERLAGIDKAPKITGMLIDLQEFELNKAVATLQNLEQKVTMASQMLKKNEEQLKGSPSITTPEKITQFKFSSPTLK</sequence>
<dbReference type="CDD" id="cd00590">
    <property type="entry name" value="RRM_SF"/>
    <property type="match status" value="1"/>
</dbReference>
<reference evidence="8 9" key="1">
    <citation type="submission" date="2014-06" db="EMBL/GenBank/DDBJ databases">
        <authorList>
            <person name="Swart Estienne"/>
        </authorList>
    </citation>
    <scope>NUCLEOTIDE SEQUENCE [LARGE SCALE GENOMIC DNA]</scope>
    <source>
        <strain evidence="8 9">130c</strain>
    </source>
</reference>
<feature type="domain" description="PABC" evidence="7">
    <location>
        <begin position="559"/>
        <end position="637"/>
    </location>
</feature>
<proteinExistence type="inferred from homology"/>
<dbReference type="Gene3D" id="3.30.70.330">
    <property type="match status" value="3"/>
</dbReference>
<dbReference type="EMBL" id="CCKQ01010438">
    <property type="protein sequence ID" value="CDW81947.1"/>
    <property type="molecule type" value="Genomic_DNA"/>
</dbReference>
<dbReference type="SMART" id="SM00360">
    <property type="entry name" value="RRM"/>
    <property type="match status" value="3"/>
</dbReference>
<comment type="similarity">
    <text evidence="1">Belongs to the polyadenylate-binding protein type-1 family.</text>
</comment>
<dbReference type="PANTHER" id="PTHR24012">
    <property type="entry name" value="RNA BINDING PROTEIN"/>
    <property type="match status" value="1"/>
</dbReference>
<evidence type="ECO:0000256" key="5">
    <source>
        <dbReference type="SAM" id="Coils"/>
    </source>
</evidence>
<dbReference type="InterPro" id="IPR000504">
    <property type="entry name" value="RRM_dom"/>
</dbReference>
<dbReference type="Proteomes" id="UP000039865">
    <property type="component" value="Unassembled WGS sequence"/>
</dbReference>
<dbReference type="InterPro" id="IPR036053">
    <property type="entry name" value="PABP-dom"/>
</dbReference>
<dbReference type="OrthoDB" id="292575at2759"/>
<accession>A0A078AKI5</accession>
<dbReference type="InterPro" id="IPR012677">
    <property type="entry name" value="Nucleotide-bd_a/b_plait_sf"/>
</dbReference>
<dbReference type="SUPFAM" id="SSF63570">
    <property type="entry name" value="PABC (PABP) domain"/>
    <property type="match status" value="1"/>
</dbReference>
<feature type="domain" description="RRM" evidence="6">
    <location>
        <begin position="283"/>
        <end position="368"/>
    </location>
</feature>
<dbReference type="InterPro" id="IPR035979">
    <property type="entry name" value="RBD_domain_sf"/>
</dbReference>
<evidence type="ECO:0000256" key="4">
    <source>
        <dbReference type="PROSITE-ProRule" id="PRU00176"/>
    </source>
</evidence>
<evidence type="ECO:0000256" key="2">
    <source>
        <dbReference type="ARBA" id="ARBA00022737"/>
    </source>
</evidence>
<dbReference type="SUPFAM" id="SSF54928">
    <property type="entry name" value="RNA-binding domain, RBD"/>
    <property type="match status" value="2"/>
</dbReference>
<evidence type="ECO:0000313" key="9">
    <source>
        <dbReference type="Proteomes" id="UP000039865"/>
    </source>
</evidence>
<dbReference type="PROSITE" id="PS51309">
    <property type="entry name" value="PABC"/>
    <property type="match status" value="1"/>
</dbReference>
<gene>
    <name evidence="8" type="primary">Contig13801.g14718</name>
    <name evidence="8" type="ORF">STYLEM_10971</name>
</gene>
<dbReference type="SMART" id="SM00517">
    <property type="entry name" value="PolyA"/>
    <property type="match status" value="1"/>
</dbReference>
<dbReference type="Gene3D" id="1.10.1900.10">
    <property type="entry name" value="c-terminal domain of poly(a) binding protein"/>
    <property type="match status" value="1"/>
</dbReference>
<dbReference type="PROSITE" id="PS50102">
    <property type="entry name" value="RRM"/>
    <property type="match status" value="3"/>
</dbReference>
<dbReference type="AlphaFoldDB" id="A0A078AKI5"/>
<evidence type="ECO:0000259" key="7">
    <source>
        <dbReference type="PROSITE" id="PS51309"/>
    </source>
</evidence>
<dbReference type="InParanoid" id="A0A078AKI5"/>
<feature type="coiled-coil region" evidence="5">
    <location>
        <begin position="604"/>
        <end position="638"/>
    </location>
</feature>
<feature type="domain" description="RRM" evidence="6">
    <location>
        <begin position="77"/>
        <end position="166"/>
    </location>
</feature>
<evidence type="ECO:0000256" key="3">
    <source>
        <dbReference type="ARBA" id="ARBA00022884"/>
    </source>
</evidence>
<organism evidence="8 9">
    <name type="scientific">Stylonychia lemnae</name>
    <name type="common">Ciliate</name>
    <dbReference type="NCBI Taxonomy" id="5949"/>
    <lineage>
        <taxon>Eukaryota</taxon>
        <taxon>Sar</taxon>
        <taxon>Alveolata</taxon>
        <taxon>Ciliophora</taxon>
        <taxon>Intramacronucleata</taxon>
        <taxon>Spirotrichea</taxon>
        <taxon>Stichotrichia</taxon>
        <taxon>Sporadotrichida</taxon>
        <taxon>Oxytrichidae</taxon>
        <taxon>Stylonychinae</taxon>
        <taxon>Stylonychia</taxon>
    </lineage>
</organism>
<evidence type="ECO:0000256" key="1">
    <source>
        <dbReference type="ARBA" id="ARBA00008557"/>
    </source>
</evidence>
<dbReference type="InterPro" id="IPR002004">
    <property type="entry name" value="PABP_HYD_C"/>
</dbReference>
<dbReference type="Pfam" id="PF00076">
    <property type="entry name" value="RRM_1"/>
    <property type="match status" value="3"/>
</dbReference>
<evidence type="ECO:0000313" key="8">
    <source>
        <dbReference type="EMBL" id="CDW81947.1"/>
    </source>
</evidence>
<keyword evidence="3 4" id="KW-0694">RNA-binding</keyword>
<name>A0A078AKI5_STYLE</name>
<dbReference type="GO" id="GO:0003723">
    <property type="term" value="F:RNA binding"/>
    <property type="evidence" value="ECO:0007669"/>
    <property type="project" value="UniProtKB-UniRule"/>
</dbReference>
<protein>
    <submittedName>
        <fullName evidence="8">Polyadenylate-binding cytoplasmic and nuclear</fullName>
    </submittedName>
</protein>
<dbReference type="Pfam" id="PF00658">
    <property type="entry name" value="MLLE"/>
    <property type="match status" value="1"/>
</dbReference>
<evidence type="ECO:0000259" key="6">
    <source>
        <dbReference type="PROSITE" id="PS50102"/>
    </source>
</evidence>
<keyword evidence="5" id="KW-0175">Coiled coil</keyword>
<keyword evidence="9" id="KW-1185">Reference proteome</keyword>